<gene>
    <name evidence="2" type="ORF">CGLO_07250</name>
</gene>
<feature type="signal peptide" evidence="1">
    <location>
        <begin position="1"/>
        <end position="21"/>
    </location>
</feature>
<organism evidence="2 3">
    <name type="scientific">Colletotrichum gloeosporioides (strain Cg-14)</name>
    <name type="common">Anthracnose fungus</name>
    <name type="synonym">Glomerella cingulata</name>
    <dbReference type="NCBI Taxonomy" id="1237896"/>
    <lineage>
        <taxon>Eukaryota</taxon>
        <taxon>Fungi</taxon>
        <taxon>Dikarya</taxon>
        <taxon>Ascomycota</taxon>
        <taxon>Pezizomycotina</taxon>
        <taxon>Sordariomycetes</taxon>
        <taxon>Hypocreomycetidae</taxon>
        <taxon>Glomerellales</taxon>
        <taxon>Glomerellaceae</taxon>
        <taxon>Colletotrichum</taxon>
        <taxon>Colletotrichum gloeosporioides species complex</taxon>
    </lineage>
</organism>
<sequence length="133" mass="14293">MSRYREFITASLILGASVVQCAVNPDGARVVVPVGDDEASPFADIKTYDPDQNDCPLPCAHLDIVHTWVTYLSADRLRRCQQPTPLQLSPTQRPSGGMLIRVCTFGGAGGGEPIITSNTNLTYTITEASKVAN</sequence>
<evidence type="ECO:0000313" key="3">
    <source>
        <dbReference type="Proteomes" id="UP000015530"/>
    </source>
</evidence>
<keyword evidence="1" id="KW-0732">Signal</keyword>
<dbReference type="Proteomes" id="UP000015530">
    <property type="component" value="Unassembled WGS sequence"/>
</dbReference>
<dbReference type="EMBL" id="AMYD01001459">
    <property type="protein sequence ID" value="EQB53079.1"/>
    <property type="molecule type" value="Genomic_DNA"/>
</dbReference>
<feature type="chain" id="PRO_5004579167" evidence="1">
    <location>
        <begin position="22"/>
        <end position="133"/>
    </location>
</feature>
<comment type="caution">
    <text evidence="2">The sequence shown here is derived from an EMBL/GenBank/DDBJ whole genome shotgun (WGS) entry which is preliminary data.</text>
</comment>
<dbReference type="AlphaFoldDB" id="T0KM83"/>
<accession>T0KM83</accession>
<evidence type="ECO:0000256" key="1">
    <source>
        <dbReference type="SAM" id="SignalP"/>
    </source>
</evidence>
<reference evidence="3" key="1">
    <citation type="journal article" date="2013" name="Mol. Plant Microbe Interact.">
        <title>Global aspects of pacC regulation of pathogenicity genes in Colletotrichum gloeosporioides as revealed by transcriptome analysis.</title>
        <authorList>
            <person name="Alkan N."/>
            <person name="Meng X."/>
            <person name="Friedlander G."/>
            <person name="Reuveni E."/>
            <person name="Sukno S."/>
            <person name="Sherman A."/>
            <person name="Thon M."/>
            <person name="Fluhr R."/>
            <person name="Prusky D."/>
        </authorList>
    </citation>
    <scope>NUCLEOTIDE SEQUENCE [LARGE SCALE GENOMIC DNA]</scope>
    <source>
        <strain evidence="3">Cg-14</strain>
    </source>
</reference>
<dbReference type="OrthoDB" id="73875at2759"/>
<name>T0KM83_COLGC</name>
<evidence type="ECO:0000313" key="2">
    <source>
        <dbReference type="EMBL" id="EQB53079.1"/>
    </source>
</evidence>
<protein>
    <submittedName>
        <fullName evidence="2">Uncharacterized protein</fullName>
    </submittedName>
</protein>
<dbReference type="HOGENOM" id="CLU_1906577_0_0_1"/>
<proteinExistence type="predicted"/>
<dbReference type="STRING" id="1237896.T0KM83"/>